<accession>A0A364Y7G9</accession>
<evidence type="ECO:0000313" key="2">
    <source>
        <dbReference type="Proteomes" id="UP000251889"/>
    </source>
</evidence>
<organism evidence="1 2">
    <name type="scientific">Pseudochryseolinea flava</name>
    <dbReference type="NCBI Taxonomy" id="2059302"/>
    <lineage>
        <taxon>Bacteria</taxon>
        <taxon>Pseudomonadati</taxon>
        <taxon>Bacteroidota</taxon>
        <taxon>Cytophagia</taxon>
        <taxon>Cytophagales</taxon>
        <taxon>Fulvivirgaceae</taxon>
        <taxon>Pseudochryseolinea</taxon>
    </lineage>
</organism>
<dbReference type="InterPro" id="IPR012657">
    <property type="entry name" value="23S_rRNA-intervening_sequence"/>
</dbReference>
<proteinExistence type="predicted"/>
<dbReference type="RefSeq" id="WP_112745235.1">
    <property type="nucleotide sequence ID" value="NZ_QMFY01000001.1"/>
</dbReference>
<dbReference type="PANTHER" id="PTHR38471">
    <property type="entry name" value="FOUR HELIX BUNDLE PROTEIN"/>
    <property type="match status" value="1"/>
</dbReference>
<dbReference type="AlphaFoldDB" id="A0A364Y7G9"/>
<dbReference type="CDD" id="cd16377">
    <property type="entry name" value="23S_rRNA_IVP_like"/>
    <property type="match status" value="1"/>
</dbReference>
<comment type="caution">
    <text evidence="1">The sequence shown here is derived from an EMBL/GenBank/DDBJ whole genome shotgun (WGS) entry which is preliminary data.</text>
</comment>
<dbReference type="PANTHER" id="PTHR38471:SF2">
    <property type="entry name" value="FOUR HELIX BUNDLE PROTEIN"/>
    <property type="match status" value="1"/>
</dbReference>
<evidence type="ECO:0000313" key="1">
    <source>
        <dbReference type="EMBL" id="RAW03021.1"/>
    </source>
</evidence>
<dbReference type="EMBL" id="QMFY01000001">
    <property type="protein sequence ID" value="RAW03021.1"/>
    <property type="molecule type" value="Genomic_DNA"/>
</dbReference>
<dbReference type="Pfam" id="PF05635">
    <property type="entry name" value="23S_rRNA_IVP"/>
    <property type="match status" value="1"/>
</dbReference>
<dbReference type="OrthoDB" id="9811959at2"/>
<gene>
    <name evidence="1" type="ORF">DQQ10_02675</name>
</gene>
<dbReference type="SUPFAM" id="SSF158446">
    <property type="entry name" value="IVS-encoded protein-like"/>
    <property type="match status" value="1"/>
</dbReference>
<dbReference type="Gene3D" id="1.20.1440.60">
    <property type="entry name" value="23S rRNA-intervening sequence"/>
    <property type="match status" value="1"/>
</dbReference>
<dbReference type="NCBIfam" id="TIGR02436">
    <property type="entry name" value="four helix bundle protein"/>
    <property type="match status" value="1"/>
</dbReference>
<keyword evidence="2" id="KW-1185">Reference proteome</keyword>
<reference evidence="1 2" key="1">
    <citation type="submission" date="2018-06" db="EMBL/GenBank/DDBJ databases">
        <title>Chryseolinea flavus sp. nov., a member of the phylum Bacteroidetes isolated from soil.</title>
        <authorList>
            <person name="Li Y."/>
            <person name="Wang J."/>
        </authorList>
    </citation>
    <scope>NUCLEOTIDE SEQUENCE [LARGE SCALE GENOMIC DNA]</scope>
    <source>
        <strain evidence="1 2">SDU1-6</strain>
    </source>
</reference>
<dbReference type="Proteomes" id="UP000251889">
    <property type="component" value="Unassembled WGS sequence"/>
</dbReference>
<protein>
    <submittedName>
        <fullName evidence="1">Four helix bundle protein</fullName>
    </submittedName>
</protein>
<dbReference type="InterPro" id="IPR036583">
    <property type="entry name" value="23S_rRNA_IVS_sf"/>
</dbReference>
<name>A0A364Y7G9_9BACT</name>
<sequence>MQKSKSFKELVVWQRAHQLVLSVYGLTKVFPREELFCLTQQYRRAAVSIAANIVEGYRKRTKPEKIRFLNIAQASLEECKYYALLSNDLGYADTIILQNSSEETSKLLDAYIKAIEASS</sequence>